<evidence type="ECO:0000313" key="9">
    <source>
        <dbReference type="EMBL" id="MCH5599741.1"/>
    </source>
</evidence>
<keyword evidence="4 7" id="KW-1133">Transmembrane helix</keyword>
<feature type="domain" description="Heme-copper oxidase subunit III family profile" evidence="8">
    <location>
        <begin position="69"/>
        <end position="242"/>
    </location>
</feature>
<evidence type="ECO:0000256" key="5">
    <source>
        <dbReference type="ARBA" id="ARBA00023136"/>
    </source>
</evidence>
<organism evidence="9 10">
    <name type="scientific">Niabella ginsengisoli</name>
    <dbReference type="NCBI Taxonomy" id="522298"/>
    <lineage>
        <taxon>Bacteria</taxon>
        <taxon>Pseudomonadati</taxon>
        <taxon>Bacteroidota</taxon>
        <taxon>Chitinophagia</taxon>
        <taxon>Chitinophagales</taxon>
        <taxon>Chitinophagaceae</taxon>
        <taxon>Niabella</taxon>
    </lineage>
</organism>
<feature type="transmembrane region" description="Helical" evidence="7">
    <location>
        <begin position="223"/>
        <end position="241"/>
    </location>
</feature>
<name>A0ABS9SN85_9BACT</name>
<evidence type="ECO:0000256" key="6">
    <source>
        <dbReference type="RuleBase" id="RU003376"/>
    </source>
</evidence>
<dbReference type="Gene3D" id="1.20.120.80">
    <property type="entry name" value="Cytochrome c oxidase, subunit III, four-helix bundle"/>
    <property type="match status" value="1"/>
</dbReference>
<feature type="transmembrane region" description="Helical" evidence="7">
    <location>
        <begin position="70"/>
        <end position="92"/>
    </location>
</feature>
<evidence type="ECO:0000256" key="7">
    <source>
        <dbReference type="SAM" id="Phobius"/>
    </source>
</evidence>
<evidence type="ECO:0000259" key="8">
    <source>
        <dbReference type="PROSITE" id="PS50253"/>
    </source>
</evidence>
<accession>A0ABS9SN85</accession>
<evidence type="ECO:0000256" key="2">
    <source>
        <dbReference type="ARBA" id="ARBA00010581"/>
    </source>
</evidence>
<dbReference type="Pfam" id="PF00510">
    <property type="entry name" value="COX3"/>
    <property type="match status" value="1"/>
</dbReference>
<dbReference type="PANTHER" id="PTHR11403">
    <property type="entry name" value="CYTOCHROME C OXIDASE SUBUNIT III"/>
    <property type="match status" value="1"/>
</dbReference>
<dbReference type="Proteomes" id="UP001202248">
    <property type="component" value="Unassembled WGS sequence"/>
</dbReference>
<reference evidence="9 10" key="1">
    <citation type="submission" date="2022-02" db="EMBL/GenBank/DDBJ databases">
        <authorList>
            <person name="Min J."/>
        </authorList>
    </citation>
    <scope>NUCLEOTIDE SEQUENCE [LARGE SCALE GENOMIC DNA]</scope>
    <source>
        <strain evidence="9 10">GR10-1</strain>
    </source>
</reference>
<dbReference type="RefSeq" id="WP_240831774.1">
    <property type="nucleotide sequence ID" value="NZ_JAKWBL010000004.1"/>
</dbReference>
<comment type="similarity">
    <text evidence="2 6">Belongs to the cytochrome c oxidase subunit 3 family.</text>
</comment>
<keyword evidence="10" id="KW-1185">Reference proteome</keyword>
<dbReference type="InterPro" id="IPR024791">
    <property type="entry name" value="Cyt_c/ubiquinol_Oxase_su3"/>
</dbReference>
<dbReference type="EMBL" id="JAKWBL010000004">
    <property type="protein sequence ID" value="MCH5599741.1"/>
    <property type="molecule type" value="Genomic_DNA"/>
</dbReference>
<dbReference type="InterPro" id="IPR000298">
    <property type="entry name" value="Cyt_c_oxidase-like_su3"/>
</dbReference>
<feature type="transmembrane region" description="Helical" evidence="7">
    <location>
        <begin position="138"/>
        <end position="158"/>
    </location>
</feature>
<comment type="caution">
    <text evidence="9">The sequence shown here is derived from an EMBL/GenBank/DDBJ whole genome shotgun (WGS) entry which is preliminary data.</text>
</comment>
<dbReference type="SUPFAM" id="SSF81452">
    <property type="entry name" value="Cytochrome c oxidase subunit III-like"/>
    <property type="match status" value="1"/>
</dbReference>
<evidence type="ECO:0000313" key="10">
    <source>
        <dbReference type="Proteomes" id="UP001202248"/>
    </source>
</evidence>
<evidence type="ECO:0000256" key="4">
    <source>
        <dbReference type="ARBA" id="ARBA00022989"/>
    </source>
</evidence>
<sequence>MTDGFGGRGAPKELNMNNRMRSFRMMIEVQKLKCPPTGGRPLIVAHRWLNKIKMDIVSNEQHKRLHPHKFTLWVAMASMIMMFAGLTSAFIVKSNLTGWRTIVLPQIFWVSTVVILASSLTMQMAIKAFKSREMQRYRTLMGVTFVLGIAFVICQVFGFGELWEQNVRFKGSSGAGQFFYAIAGLHALHVIGGVVALTVMVIRSLTGKIKLYSAIPVEVMGMYWHFVDLLWLYLLIFFIIVG</sequence>
<dbReference type="InterPro" id="IPR035973">
    <property type="entry name" value="Cyt_c_oxidase_su3-like_sf"/>
</dbReference>
<feature type="transmembrane region" description="Helical" evidence="7">
    <location>
        <begin position="178"/>
        <end position="202"/>
    </location>
</feature>
<evidence type="ECO:0000256" key="3">
    <source>
        <dbReference type="ARBA" id="ARBA00022692"/>
    </source>
</evidence>
<proteinExistence type="inferred from homology"/>
<comment type="subcellular location">
    <subcellularLocation>
        <location evidence="6">Cell membrane</location>
        <topology evidence="6">Multi-pass membrane protein</topology>
    </subcellularLocation>
    <subcellularLocation>
        <location evidence="1">Membrane</location>
        <topology evidence="1">Multi-pass membrane protein</topology>
    </subcellularLocation>
</comment>
<dbReference type="PANTHER" id="PTHR11403:SF10">
    <property type="entry name" value="CYTOCHROME C OXIDASE"/>
    <property type="match status" value="1"/>
</dbReference>
<protein>
    <submittedName>
        <fullName evidence="9">Heme-copper oxidase subunit III</fullName>
    </submittedName>
</protein>
<dbReference type="InterPro" id="IPR013833">
    <property type="entry name" value="Cyt_c_oxidase_su3_a-hlx"/>
</dbReference>
<feature type="transmembrane region" description="Helical" evidence="7">
    <location>
        <begin position="107"/>
        <end position="126"/>
    </location>
</feature>
<dbReference type="PROSITE" id="PS50253">
    <property type="entry name" value="COX3"/>
    <property type="match status" value="1"/>
</dbReference>
<keyword evidence="5 7" id="KW-0472">Membrane</keyword>
<keyword evidence="3 6" id="KW-0812">Transmembrane</keyword>
<evidence type="ECO:0000256" key="1">
    <source>
        <dbReference type="ARBA" id="ARBA00004141"/>
    </source>
</evidence>
<gene>
    <name evidence="9" type="ORF">MKP09_18395</name>
</gene>